<dbReference type="Pfam" id="PF01345">
    <property type="entry name" value="DUF11"/>
    <property type="match status" value="2"/>
</dbReference>
<dbReference type="InterPro" id="IPR001434">
    <property type="entry name" value="OmcB-like_DUF11"/>
</dbReference>
<dbReference type="Gene3D" id="2.120.10.30">
    <property type="entry name" value="TolB, C-terminal domain"/>
    <property type="match status" value="2"/>
</dbReference>
<feature type="domain" description="DUF11" evidence="4">
    <location>
        <begin position="692"/>
        <end position="803"/>
    </location>
</feature>
<protein>
    <recommendedName>
        <fullName evidence="4">DUF11 domain-containing protein</fullName>
    </recommendedName>
</protein>
<dbReference type="InterPro" id="IPR011659">
    <property type="entry name" value="WD40"/>
</dbReference>
<keyword evidence="3" id="KW-1133">Transmembrane helix</keyword>
<keyword evidence="3" id="KW-0812">Transmembrane</keyword>
<keyword evidence="3" id="KW-0472">Membrane</keyword>
<organism evidence="5 6">
    <name type="scientific">Amycolatopsis pigmentata</name>
    <dbReference type="NCBI Taxonomy" id="450801"/>
    <lineage>
        <taxon>Bacteria</taxon>
        <taxon>Bacillati</taxon>
        <taxon>Actinomycetota</taxon>
        <taxon>Actinomycetes</taxon>
        <taxon>Pseudonocardiales</taxon>
        <taxon>Pseudonocardiaceae</taxon>
        <taxon>Amycolatopsis</taxon>
    </lineage>
</organism>
<dbReference type="InterPro" id="IPR013783">
    <property type="entry name" value="Ig-like_fold"/>
</dbReference>
<dbReference type="EMBL" id="JBHUKR010000006">
    <property type="protein sequence ID" value="MFD2416375.1"/>
    <property type="molecule type" value="Genomic_DNA"/>
</dbReference>
<feature type="transmembrane region" description="Helical" evidence="3">
    <location>
        <begin position="12"/>
        <end position="31"/>
    </location>
</feature>
<keyword evidence="6" id="KW-1185">Reference proteome</keyword>
<evidence type="ECO:0000256" key="2">
    <source>
        <dbReference type="SAM" id="MobiDB-lite"/>
    </source>
</evidence>
<proteinExistence type="inferred from homology"/>
<comment type="caution">
    <text evidence="5">The sequence shown here is derived from an EMBL/GenBank/DDBJ whole genome shotgun (WGS) entry which is preliminary data.</text>
</comment>
<feature type="region of interest" description="Disordered" evidence="2">
    <location>
        <begin position="125"/>
        <end position="160"/>
    </location>
</feature>
<dbReference type="SUPFAM" id="SSF82171">
    <property type="entry name" value="DPP6 N-terminal domain-like"/>
    <property type="match status" value="2"/>
</dbReference>
<comment type="similarity">
    <text evidence="1">Belongs to the TolB family.</text>
</comment>
<evidence type="ECO:0000256" key="1">
    <source>
        <dbReference type="ARBA" id="ARBA00009820"/>
    </source>
</evidence>
<dbReference type="PANTHER" id="PTHR36842">
    <property type="entry name" value="PROTEIN TOLB HOMOLOG"/>
    <property type="match status" value="1"/>
</dbReference>
<accession>A0ABW5FP28</accession>
<dbReference type="PANTHER" id="PTHR36842:SF1">
    <property type="entry name" value="PROTEIN TOLB"/>
    <property type="match status" value="1"/>
</dbReference>
<evidence type="ECO:0000313" key="5">
    <source>
        <dbReference type="EMBL" id="MFD2416375.1"/>
    </source>
</evidence>
<dbReference type="InterPro" id="IPR011042">
    <property type="entry name" value="6-blade_b-propeller_TolB-like"/>
</dbReference>
<evidence type="ECO:0000256" key="3">
    <source>
        <dbReference type="SAM" id="Phobius"/>
    </source>
</evidence>
<feature type="domain" description="DUF11" evidence="4">
    <location>
        <begin position="845"/>
        <end position="942"/>
    </location>
</feature>
<dbReference type="Pfam" id="PF07676">
    <property type="entry name" value="PD40"/>
    <property type="match status" value="4"/>
</dbReference>
<name>A0ABW5FP28_9PSEU</name>
<gene>
    <name evidence="5" type="ORF">ACFSXZ_08535</name>
</gene>
<dbReference type="Gene3D" id="2.60.40.10">
    <property type="entry name" value="Immunoglobulins"/>
    <property type="match status" value="1"/>
</dbReference>
<feature type="region of interest" description="Disordered" evidence="2">
    <location>
        <begin position="504"/>
        <end position="527"/>
    </location>
</feature>
<sequence length="1045" mass="108375">MEVFSRTESSRVLRGVAGFLAVIAVLVVPAGNTATPAKGAAGVRPADAAVSGRIAYAGTGHRSLGAVTDPVPGQPSPTVPVFGDGPTHFDDQGAARGGLLVFTSLRDGPRPQVYLRAADGSVRRLTSDRDAGHPQLSPDLRSVVFDSAEPDPGGQDTGTAQHDLWLVGVDGTGLRRLTTTAGDEIWPTFAPDGVRIAFSYDQDGSGHRQIYDMPVSGGAARQLTDEPSGAAIEPAWNPVDRTLLAYTLDADGNLADDSDQSIRIRHGEGNGGPLFEGARSEWQTRWPAWKPDGRALLFLSLDQNCDCPRDTVDRVYQTDLSGGAPATSEPQLLLDENRSVDSPTWLSGSGGDRLVVARTTAPARNVGLLTDIRPDGTDPRSLGLSVLAEDPDAATDSLKLFDPGPGSDPWTVREAYSPDGRQIAVSRFETVGDVKSERIWLVDADGSNAHPLSIQDRKPGDWETDQAWSPDGRFLAFARRSPGAPNREGGASHVVIVRVDTGQVTGTVRNPDPTADEDDTQPAWSPDGTTLAFSRGTVAGGPEGQSRTNHIWTARAGTLDRQRDLSAAVCGSDCQVTDDSSAFAPDGRSLAFNREGDGLLRVFLADDRCQVMLPVGQTSCAGPLHAPGGPFQPRDIAWSPDGSQAVVTTRRNEGPNSPEGLAILDPANGTLRPVDWELPGRQKEPTWQAAVDLTVTAPATVPAITVGTGTTVGVTVTNQGPSPSPGTELSLSVPDGLRLDDLRTTRGSCDPAALRCSFGILEPGDQAQATVAVTGVGPGEDRLVFSAAGTVLDPQPGDNSAGTVVPVVAMAPPSTVVPPPPLPAPPAPPPPRAGPGLAVAIQPDPSYVGGRATVTYSARNGNNALATGLRLDFGLPAGIPVASVPPGCTITGCPLPDLPPGSSATLQVVLAPNTALTATVVGRLETTGTDADPADNVATATLRVLQPRIIAVPPIGKPGFVTLVRGVDFPPGTPVGLVWTPGITAAAAPTLPGADGRFTAQLLILTKDQTGPRIITASGAGFAPVTTPFLVVTGTIAPPDMVRRD</sequence>
<reference evidence="6" key="1">
    <citation type="journal article" date="2019" name="Int. J. Syst. Evol. Microbiol.">
        <title>The Global Catalogue of Microorganisms (GCM) 10K type strain sequencing project: providing services to taxonomists for standard genome sequencing and annotation.</title>
        <authorList>
            <consortium name="The Broad Institute Genomics Platform"/>
            <consortium name="The Broad Institute Genome Sequencing Center for Infectious Disease"/>
            <person name="Wu L."/>
            <person name="Ma J."/>
        </authorList>
    </citation>
    <scope>NUCLEOTIDE SEQUENCE [LARGE SCALE GENOMIC DNA]</scope>
    <source>
        <strain evidence="6">CGMCC 4.7645</strain>
    </source>
</reference>
<dbReference type="RefSeq" id="WP_378263105.1">
    <property type="nucleotide sequence ID" value="NZ_JBHUKR010000006.1"/>
</dbReference>
<dbReference type="Proteomes" id="UP001597417">
    <property type="component" value="Unassembled WGS sequence"/>
</dbReference>
<evidence type="ECO:0000259" key="4">
    <source>
        <dbReference type="Pfam" id="PF01345"/>
    </source>
</evidence>
<evidence type="ECO:0000313" key="6">
    <source>
        <dbReference type="Proteomes" id="UP001597417"/>
    </source>
</evidence>